<dbReference type="Proteomes" id="UP001235840">
    <property type="component" value="Unassembled WGS sequence"/>
</dbReference>
<evidence type="ECO:0008006" key="3">
    <source>
        <dbReference type="Google" id="ProtNLM"/>
    </source>
</evidence>
<organism evidence="1 2">
    <name type="scientific">Caldalkalibacillus horti</name>
    <dbReference type="NCBI Taxonomy" id="77523"/>
    <lineage>
        <taxon>Bacteria</taxon>
        <taxon>Bacillati</taxon>
        <taxon>Bacillota</taxon>
        <taxon>Bacilli</taxon>
        <taxon>Bacillales</taxon>
        <taxon>Bacillaceae</taxon>
        <taxon>Caldalkalibacillus</taxon>
    </lineage>
</organism>
<keyword evidence="2" id="KW-1185">Reference proteome</keyword>
<proteinExistence type="predicted"/>
<protein>
    <recommendedName>
        <fullName evidence="3">Glutamate decarboxylase</fullName>
    </recommendedName>
</protein>
<dbReference type="RefSeq" id="WP_307389424.1">
    <property type="nucleotide sequence ID" value="NZ_BAAADK010000009.1"/>
</dbReference>
<reference evidence="1 2" key="1">
    <citation type="submission" date="2023-07" db="EMBL/GenBank/DDBJ databases">
        <title>Genomic Encyclopedia of Type Strains, Phase IV (KMG-IV): sequencing the most valuable type-strain genomes for metagenomic binning, comparative biology and taxonomic classification.</title>
        <authorList>
            <person name="Goeker M."/>
        </authorList>
    </citation>
    <scope>NUCLEOTIDE SEQUENCE [LARGE SCALE GENOMIC DNA]</scope>
    <source>
        <strain evidence="1 2">DSM 12751</strain>
    </source>
</reference>
<accession>A0ABT9VT95</accession>
<evidence type="ECO:0000313" key="1">
    <source>
        <dbReference type="EMBL" id="MDQ0164189.1"/>
    </source>
</evidence>
<sequence>MWTVIYIAPSMKMAEKIQHRLADEGFLCKVRQSQHGKQFEILVPEAEIEEIREILSSILQ</sequence>
<dbReference type="EMBL" id="JAUSTY010000001">
    <property type="protein sequence ID" value="MDQ0164189.1"/>
    <property type="molecule type" value="Genomic_DNA"/>
</dbReference>
<comment type="caution">
    <text evidence="1">The sequence shown here is derived from an EMBL/GenBank/DDBJ whole genome shotgun (WGS) entry which is preliminary data.</text>
</comment>
<name>A0ABT9VT95_9BACI</name>
<evidence type="ECO:0000313" key="2">
    <source>
        <dbReference type="Proteomes" id="UP001235840"/>
    </source>
</evidence>
<gene>
    <name evidence="1" type="ORF">J2S11_000088</name>
</gene>